<dbReference type="PROSITE" id="PS51791">
    <property type="entry name" value="HSAC2"/>
    <property type="match status" value="1"/>
</dbReference>
<evidence type="ECO:0000313" key="4">
    <source>
        <dbReference type="EMBL" id="ORZ22526.1"/>
    </source>
</evidence>
<evidence type="ECO:0000256" key="1">
    <source>
        <dbReference type="SAM" id="MobiDB-lite"/>
    </source>
</evidence>
<feature type="domain" description="HSac2" evidence="3">
    <location>
        <begin position="694"/>
        <end position="853"/>
    </location>
</feature>
<dbReference type="PANTHER" id="PTHR45662:SF7">
    <property type="entry name" value="SACI DOMAIN PROTEIN (AFU_ORTHOLOGUE AFUA_1G15890)"/>
    <property type="match status" value="1"/>
</dbReference>
<feature type="region of interest" description="Disordered" evidence="1">
    <location>
        <begin position="863"/>
        <end position="882"/>
    </location>
</feature>
<feature type="compositionally biased region" description="Polar residues" evidence="1">
    <location>
        <begin position="162"/>
        <end position="175"/>
    </location>
</feature>
<name>A0A1X2IUQ3_9FUNG</name>
<dbReference type="Pfam" id="PF12456">
    <property type="entry name" value="hSac2"/>
    <property type="match status" value="1"/>
</dbReference>
<accession>A0A1X2IUQ3</accession>
<dbReference type="Pfam" id="PF02383">
    <property type="entry name" value="Syja_N"/>
    <property type="match status" value="1"/>
</dbReference>
<reference evidence="4 5" key="1">
    <citation type="submission" date="2016-07" db="EMBL/GenBank/DDBJ databases">
        <title>Pervasive Adenine N6-methylation of Active Genes in Fungi.</title>
        <authorList>
            <consortium name="DOE Joint Genome Institute"/>
            <person name="Mondo S.J."/>
            <person name="Dannebaum R.O."/>
            <person name="Kuo R.C."/>
            <person name="Labutti K."/>
            <person name="Haridas S."/>
            <person name="Kuo A."/>
            <person name="Salamov A."/>
            <person name="Ahrendt S.R."/>
            <person name="Lipzen A."/>
            <person name="Sullivan W."/>
            <person name="Andreopoulos W.B."/>
            <person name="Clum A."/>
            <person name="Lindquist E."/>
            <person name="Daum C."/>
            <person name="Ramamoorthy G.K."/>
            <person name="Gryganskyi A."/>
            <person name="Culley D."/>
            <person name="Magnuson J.K."/>
            <person name="James T.Y."/>
            <person name="O'Malley M.A."/>
            <person name="Stajich J.E."/>
            <person name="Spatafora J.W."/>
            <person name="Visel A."/>
            <person name="Grigoriev I.V."/>
        </authorList>
    </citation>
    <scope>NUCLEOTIDE SEQUENCE [LARGE SCALE GENOMIC DNA]</scope>
    <source>
        <strain evidence="4 5">NRRL 1336</strain>
    </source>
</reference>
<dbReference type="GO" id="GO:0005783">
    <property type="term" value="C:endoplasmic reticulum"/>
    <property type="evidence" value="ECO:0007669"/>
    <property type="project" value="TreeGrafter"/>
</dbReference>
<evidence type="ECO:0000313" key="5">
    <source>
        <dbReference type="Proteomes" id="UP000193560"/>
    </source>
</evidence>
<sequence>MTPLSSALEKNKIKLYVHDHCFVLVKRDSIIELYFDGTIKENDNYVPDPSIESIEVYGIVGLLNGFINKHLVLISQAQQRGTLYGHAIFAIERTICICLDAQSARETLGLRETKIKDENDAGDNLTTTHRKLDTITNENSNTNLDTNNDDCTTSVMTNKSLSVAPSTSSITNQAITDPLPGSGLVSPTVTARASSPSILNMLKKSFNNAATDKPSSSMSSTSNKDTSTSSDSLSSLPGTSSSSTSKKASVSPSALDSLNESTNPLTTADDSVALEQRLLKEVVGLFSRGMFIFAYDYDITNSLQREFKKKGINGSNLKTASQPVRQSIDKRFWWNEHLCQDFIAGKFDNWVLPIMQGTIQIEPTEIDGFPFTFVLISRRSRERAGLRYQRRGVNDEGQVANFVETEQLVLFDREGIQHAASFVQTRGSIPLFWSQSPYALHPDPVLYRSDEINNDAFEKHFQQQESYYGKQIVVNLTELSGREAIIGSEYRHHIEHLADPNIKYVEFDFHKETKGMRFENIKKLSDSLSDNMTKMAYFWEGNDDTVYCEQTGVFRTNCMDCLDRTNVVQSSFARNILNLQLMRFGISEYPDKGIKYYEHFERIFNNVWANNGDYLSRMYTGTSALKGDFTRTGKRNITGIMNDASNSLARMYFNTVKDFHRQATIDYILGYHKLDIFRRVPESSQRSAEPGIEKWLEKVRNEAIQVSCEIVIADDETKLQGWTLLAPKENKNGKPSSKRFEEKVVLLTDKALYICSYNYHLEKVVQFKRVELRTIQSIQVGEYILSSLTPEARDPDQNYGFCINYNSNNQIMRWNTGSLLNQNLDDLNILPSDTEHQRKDEDDMNDDVDDGLESDSSLSSVYSVSSLSSNTDDDDDKDNSDSVEQEACLSFKAVRYNVSNVIEDENVSTCKGQVQDIVKQISAQCGYSETSKFIVHKPIVSLTQAEKMDGLFKKMGYKLKHAIWI</sequence>
<dbReference type="EMBL" id="MCGE01000004">
    <property type="protein sequence ID" value="ORZ22526.1"/>
    <property type="molecule type" value="Genomic_DNA"/>
</dbReference>
<feature type="compositionally biased region" description="Acidic residues" evidence="1">
    <location>
        <begin position="842"/>
        <end position="853"/>
    </location>
</feature>
<dbReference type="PROSITE" id="PS50275">
    <property type="entry name" value="SAC"/>
    <property type="match status" value="1"/>
</dbReference>
<dbReference type="OrthoDB" id="405996at2759"/>
<comment type="caution">
    <text evidence="4">The sequence shown here is derived from an EMBL/GenBank/DDBJ whole genome shotgun (WGS) entry which is preliminary data.</text>
</comment>
<dbReference type="AlphaFoldDB" id="A0A1X2IUQ3"/>
<gene>
    <name evidence="4" type="ORF">BCR42DRAFT_406377</name>
</gene>
<dbReference type="GO" id="GO:0043812">
    <property type="term" value="F:phosphatidylinositol-4-phosphate phosphatase activity"/>
    <property type="evidence" value="ECO:0007669"/>
    <property type="project" value="TreeGrafter"/>
</dbReference>
<dbReference type="PANTHER" id="PTHR45662">
    <property type="entry name" value="PHOSPHATIDYLINOSITIDE PHOSPHATASE SAC1"/>
    <property type="match status" value="1"/>
</dbReference>
<keyword evidence="5" id="KW-1185">Reference proteome</keyword>
<feature type="compositionally biased region" description="Acidic residues" evidence="1">
    <location>
        <begin position="871"/>
        <end position="882"/>
    </location>
</feature>
<dbReference type="InterPro" id="IPR034753">
    <property type="entry name" value="hSac2"/>
</dbReference>
<dbReference type="InterPro" id="IPR002013">
    <property type="entry name" value="SAC_dom"/>
</dbReference>
<feature type="domain" description="SAC" evidence="2">
    <location>
        <begin position="282"/>
        <end position="621"/>
    </location>
</feature>
<dbReference type="InterPro" id="IPR022158">
    <property type="entry name" value="Inositol_phosphatase"/>
</dbReference>
<evidence type="ECO:0000259" key="2">
    <source>
        <dbReference type="PROSITE" id="PS50275"/>
    </source>
</evidence>
<protein>
    <submittedName>
        <fullName evidence="4">SacI homology domain-domain-containing protein</fullName>
    </submittedName>
</protein>
<feature type="compositionally biased region" description="Low complexity" evidence="1">
    <location>
        <begin position="211"/>
        <end position="253"/>
    </location>
</feature>
<feature type="region of interest" description="Disordered" evidence="1">
    <location>
        <begin position="208"/>
        <end position="262"/>
    </location>
</feature>
<dbReference type="GO" id="GO:0046856">
    <property type="term" value="P:phosphatidylinositol dephosphorylation"/>
    <property type="evidence" value="ECO:0007669"/>
    <property type="project" value="TreeGrafter"/>
</dbReference>
<dbReference type="Proteomes" id="UP000193560">
    <property type="component" value="Unassembled WGS sequence"/>
</dbReference>
<proteinExistence type="predicted"/>
<evidence type="ECO:0000259" key="3">
    <source>
        <dbReference type="PROSITE" id="PS51791"/>
    </source>
</evidence>
<feature type="region of interest" description="Disordered" evidence="1">
    <location>
        <begin position="833"/>
        <end position="858"/>
    </location>
</feature>
<dbReference type="STRING" id="90262.A0A1X2IUQ3"/>
<feature type="region of interest" description="Disordered" evidence="1">
    <location>
        <begin position="162"/>
        <end position="189"/>
    </location>
</feature>
<organism evidence="4 5">
    <name type="scientific">Absidia repens</name>
    <dbReference type="NCBI Taxonomy" id="90262"/>
    <lineage>
        <taxon>Eukaryota</taxon>
        <taxon>Fungi</taxon>
        <taxon>Fungi incertae sedis</taxon>
        <taxon>Mucoromycota</taxon>
        <taxon>Mucoromycotina</taxon>
        <taxon>Mucoromycetes</taxon>
        <taxon>Mucorales</taxon>
        <taxon>Cunninghamellaceae</taxon>
        <taxon>Absidia</taxon>
    </lineage>
</organism>